<evidence type="ECO:0000256" key="2">
    <source>
        <dbReference type="ARBA" id="ARBA00022723"/>
    </source>
</evidence>
<dbReference type="InterPro" id="IPR013785">
    <property type="entry name" value="Aldolase_TIM"/>
</dbReference>
<accession>A0A0F7IEZ9</accession>
<dbReference type="InterPro" id="IPR007197">
    <property type="entry name" value="rSAM"/>
</dbReference>
<dbReference type="PROSITE" id="PS51918">
    <property type="entry name" value="RADICAL_SAM"/>
    <property type="match status" value="1"/>
</dbReference>
<dbReference type="GO" id="GO:0051536">
    <property type="term" value="F:iron-sulfur cluster binding"/>
    <property type="evidence" value="ECO:0007669"/>
    <property type="project" value="UniProtKB-KW"/>
</dbReference>
<reference evidence="6 7" key="1">
    <citation type="submission" date="2015-04" db="EMBL/GenBank/DDBJ databases">
        <title>The complete genome sequence of the hyperthermophilic, obligate iron-reducing archaeon Geoglobus ahangari strain 234T.</title>
        <authorList>
            <person name="Manzella M.P."/>
            <person name="Holmes D.E."/>
            <person name="Rocheleau J.M."/>
            <person name="Chung A."/>
            <person name="Reguera G."/>
            <person name="Kashefi K."/>
        </authorList>
    </citation>
    <scope>NUCLEOTIDE SEQUENCE [LARGE SCALE GENOMIC DNA]</scope>
    <source>
        <strain evidence="6 7">234</strain>
    </source>
</reference>
<dbReference type="CDD" id="cd01335">
    <property type="entry name" value="Radical_SAM"/>
    <property type="match status" value="1"/>
</dbReference>
<dbReference type="SMART" id="SM00729">
    <property type="entry name" value="Elp3"/>
    <property type="match status" value="1"/>
</dbReference>
<keyword evidence="1" id="KW-0949">S-adenosyl-L-methionine</keyword>
<name>A0A0F7IEZ9_9EURY</name>
<evidence type="ECO:0000259" key="5">
    <source>
        <dbReference type="PROSITE" id="PS51918"/>
    </source>
</evidence>
<protein>
    <submittedName>
        <fullName evidence="6">Putative DNA-binding protein with the Helix-hairpin-helix motif</fullName>
    </submittedName>
</protein>
<dbReference type="InterPro" id="IPR006638">
    <property type="entry name" value="Elp3/MiaA/NifB-like_rSAM"/>
</dbReference>
<dbReference type="HOGENOM" id="CLU_033784_1_0_2"/>
<evidence type="ECO:0000256" key="4">
    <source>
        <dbReference type="ARBA" id="ARBA00023014"/>
    </source>
</evidence>
<dbReference type="Gene3D" id="3.20.20.70">
    <property type="entry name" value="Aldolase class I"/>
    <property type="match status" value="1"/>
</dbReference>
<dbReference type="Pfam" id="PF04055">
    <property type="entry name" value="Radical_SAM"/>
    <property type="match status" value="1"/>
</dbReference>
<dbReference type="SUPFAM" id="SSF102114">
    <property type="entry name" value="Radical SAM enzymes"/>
    <property type="match status" value="1"/>
</dbReference>
<organism evidence="6 7">
    <name type="scientific">Geoglobus ahangari</name>
    <dbReference type="NCBI Taxonomy" id="113653"/>
    <lineage>
        <taxon>Archaea</taxon>
        <taxon>Methanobacteriati</taxon>
        <taxon>Methanobacteriota</taxon>
        <taxon>Archaeoglobi</taxon>
        <taxon>Archaeoglobales</taxon>
        <taxon>Archaeoglobaceae</taxon>
        <taxon>Geoglobus</taxon>
    </lineage>
</organism>
<dbReference type="InterPro" id="IPR058240">
    <property type="entry name" value="rSAM_sf"/>
</dbReference>
<dbReference type="InParanoid" id="A0A0F7IEZ9"/>
<dbReference type="GO" id="GO:0003824">
    <property type="term" value="F:catalytic activity"/>
    <property type="evidence" value="ECO:0007669"/>
    <property type="project" value="InterPro"/>
</dbReference>
<keyword evidence="3" id="KW-0408">Iron</keyword>
<sequence length="336" mass="38054">MSVELGKLYRLIQLSSYDVCHERCVYDPLRHIYRSGNLRLLKTVISSSCSYDCLYCHNAWNRGVNSSPEEIARLFFLMRERGLVNGAFLSNSIRDPERSMDDILRAGEMIRENFRGYMHLKIIPGCSRDQIRHAVELANRVSLNLESPSRSLLSELCSTKSKSDFSRTLRFVMKYARKMGVSFTTQLIAGLGEKDSQILRVAGRLYGMGVKRVYYSAFRPISGTPLENRRPESRRRLVNLYRADALIRVYGFDPSEIEKVMEDGFLPREDPKVALALRKLERGEKLSPIEVPGIGVKGASLIASSSDLAALKRAGFSVKRASAFHPSQRRIGDFTS</sequence>
<dbReference type="SFLD" id="SFLDS00029">
    <property type="entry name" value="Radical_SAM"/>
    <property type="match status" value="1"/>
</dbReference>
<feature type="domain" description="Radical SAM core" evidence="5">
    <location>
        <begin position="33"/>
        <end position="256"/>
    </location>
</feature>
<dbReference type="GO" id="GO:0003677">
    <property type="term" value="F:DNA binding"/>
    <property type="evidence" value="ECO:0007669"/>
    <property type="project" value="UniProtKB-KW"/>
</dbReference>
<proteinExistence type="predicted"/>
<keyword evidence="2" id="KW-0479">Metal-binding</keyword>
<keyword evidence="7" id="KW-1185">Reference proteome</keyword>
<evidence type="ECO:0000256" key="1">
    <source>
        <dbReference type="ARBA" id="ARBA00022691"/>
    </source>
</evidence>
<evidence type="ECO:0000256" key="3">
    <source>
        <dbReference type="ARBA" id="ARBA00023004"/>
    </source>
</evidence>
<evidence type="ECO:0000313" key="7">
    <source>
        <dbReference type="Proteomes" id="UP000034723"/>
    </source>
</evidence>
<keyword evidence="6" id="KW-0238">DNA-binding</keyword>
<dbReference type="KEGG" id="gah:GAH_00459"/>
<dbReference type="GO" id="GO:0046872">
    <property type="term" value="F:metal ion binding"/>
    <property type="evidence" value="ECO:0007669"/>
    <property type="project" value="UniProtKB-KW"/>
</dbReference>
<dbReference type="Proteomes" id="UP000034723">
    <property type="component" value="Chromosome"/>
</dbReference>
<dbReference type="EMBL" id="CP011267">
    <property type="protein sequence ID" value="AKG92189.1"/>
    <property type="molecule type" value="Genomic_DNA"/>
</dbReference>
<dbReference type="AlphaFoldDB" id="A0A0F7IEZ9"/>
<gene>
    <name evidence="6" type="ORF">GAH_00459</name>
</gene>
<evidence type="ECO:0000313" key="6">
    <source>
        <dbReference type="EMBL" id="AKG92189.1"/>
    </source>
</evidence>
<keyword evidence="4" id="KW-0411">Iron-sulfur</keyword>
<dbReference type="STRING" id="113653.GAH_00459"/>